<keyword evidence="2" id="KW-1185">Reference proteome</keyword>
<dbReference type="GO" id="GO:0000724">
    <property type="term" value="P:double-strand break repair via homologous recombination"/>
    <property type="evidence" value="ECO:0007669"/>
    <property type="project" value="InterPro"/>
</dbReference>
<organism evidence="1 2">
    <name type="scientific">Hypsibius exemplaris</name>
    <name type="common">Freshwater tardigrade</name>
    <dbReference type="NCBI Taxonomy" id="2072580"/>
    <lineage>
        <taxon>Eukaryota</taxon>
        <taxon>Metazoa</taxon>
        <taxon>Ecdysozoa</taxon>
        <taxon>Tardigrada</taxon>
        <taxon>Eutardigrada</taxon>
        <taxon>Parachela</taxon>
        <taxon>Hypsibioidea</taxon>
        <taxon>Hypsibiidae</taxon>
        <taxon>Hypsibius</taxon>
    </lineage>
</organism>
<dbReference type="GO" id="GO:0032798">
    <property type="term" value="C:Swi5-Sfr1 complex"/>
    <property type="evidence" value="ECO:0007669"/>
    <property type="project" value="InterPro"/>
</dbReference>
<comment type="caution">
    <text evidence="1">The sequence shown here is derived from an EMBL/GenBank/DDBJ whole genome shotgun (WGS) entry which is preliminary data.</text>
</comment>
<dbReference type="PANTHER" id="PTHR28643:SF1">
    <property type="entry name" value="SWI5-DEPENDENT RECOMBINATION DNA REPAIR PROTEIN 1 HOMOLOG"/>
    <property type="match status" value="1"/>
</dbReference>
<reference evidence="2" key="1">
    <citation type="submission" date="2017-01" db="EMBL/GenBank/DDBJ databases">
        <title>Comparative genomics of anhydrobiosis in the tardigrade Hypsibius dujardini.</title>
        <authorList>
            <person name="Yoshida Y."/>
            <person name="Koutsovoulos G."/>
            <person name="Laetsch D."/>
            <person name="Stevens L."/>
            <person name="Kumar S."/>
            <person name="Horikawa D."/>
            <person name="Ishino K."/>
            <person name="Komine S."/>
            <person name="Tomita M."/>
            <person name="Blaxter M."/>
            <person name="Arakawa K."/>
        </authorList>
    </citation>
    <scope>NUCLEOTIDE SEQUENCE [LARGE SCALE GENOMIC DNA]</scope>
    <source>
        <strain evidence="2">Z151</strain>
    </source>
</reference>
<name>A0A1W0WQK5_HYPEX</name>
<proteinExistence type="predicted"/>
<evidence type="ECO:0000313" key="1">
    <source>
        <dbReference type="EMBL" id="OQV17488.1"/>
    </source>
</evidence>
<dbReference type="AlphaFoldDB" id="A0A1W0WQK5"/>
<protein>
    <recommendedName>
        <fullName evidence="3">Meiosis protein 5 homolog</fullName>
    </recommendedName>
</protein>
<accession>A0A1W0WQK5</accession>
<dbReference type="EMBL" id="MTYJ01000060">
    <property type="protein sequence ID" value="OQV17488.1"/>
    <property type="molecule type" value="Genomic_DNA"/>
</dbReference>
<evidence type="ECO:0000313" key="2">
    <source>
        <dbReference type="Proteomes" id="UP000192578"/>
    </source>
</evidence>
<gene>
    <name evidence="1" type="ORF">BV898_08421</name>
</gene>
<evidence type="ECO:0008006" key="3">
    <source>
        <dbReference type="Google" id="ProtNLM"/>
    </source>
</evidence>
<sequence>MPAAVPPESVGNMAVSLEDMLKEERDLLARISLKENKLRNLELLHSYRNRNDYNSVEVNIVTWRKALRAALMAIEAEHPAPKPPISYFITSLGIDPEIVGFDERNGCFFEEGNNQKSAP</sequence>
<dbReference type="InterPro" id="IPR042429">
    <property type="entry name" value="SFR1"/>
</dbReference>
<dbReference type="PANTHER" id="PTHR28643">
    <property type="entry name" value="SWI5-DEPENDENT RECOMBINATION DNA REPAIR PROTEIN 1 HOMOLOG"/>
    <property type="match status" value="1"/>
</dbReference>
<dbReference type="GO" id="GO:0003713">
    <property type="term" value="F:transcription coactivator activity"/>
    <property type="evidence" value="ECO:0007669"/>
    <property type="project" value="InterPro"/>
</dbReference>
<dbReference type="Proteomes" id="UP000192578">
    <property type="component" value="Unassembled WGS sequence"/>
</dbReference>